<dbReference type="Proteomes" id="UP000544222">
    <property type="component" value="Unassembled WGS sequence"/>
</dbReference>
<evidence type="ECO:0000259" key="3">
    <source>
        <dbReference type="Pfam" id="PF00535"/>
    </source>
</evidence>
<sequence>MPQKNKKHMFFSVIIPIYNVAPYLRQCLDSVLLQSFTDYEILCINDGSTDESGTILEEYAGKHTHIKLISQTNQGLSAARNRGIRAAHGDYILFLDSDDWLESNALQTLYRQAGNEDMIGFNGRRYFEDGKQEIPDPGITEFNIEGWPYYNKYSLESRKFHFVCAVLRIYRRDFLLQHNLFFREGIFHEDNLFAPFVCYYAQSVKVIPEILYVYRIRKGSITQSENPKRILDKIDIANTLSDFFIPKQNIDKSYLYREIAGYYFGAFMYPHNKKNLLTTKVIKQHINWANFKTVSVYPRHKRIYTLLLIHPLLFSIYLTLEAIAKANR</sequence>
<dbReference type="PANTHER" id="PTHR22916">
    <property type="entry name" value="GLYCOSYLTRANSFERASE"/>
    <property type="match status" value="1"/>
</dbReference>
<proteinExistence type="predicted"/>
<feature type="domain" description="Glycosyltransferase 2-like" evidence="3">
    <location>
        <begin position="12"/>
        <end position="175"/>
    </location>
</feature>
<evidence type="ECO:0000256" key="2">
    <source>
        <dbReference type="ARBA" id="ARBA00022679"/>
    </source>
</evidence>
<organism evidence="4 5">
    <name type="scientific">Microbacter margulisiae</name>
    <dbReference type="NCBI Taxonomy" id="1350067"/>
    <lineage>
        <taxon>Bacteria</taxon>
        <taxon>Pseudomonadati</taxon>
        <taxon>Bacteroidota</taxon>
        <taxon>Bacteroidia</taxon>
        <taxon>Bacteroidales</taxon>
        <taxon>Porphyromonadaceae</taxon>
        <taxon>Microbacter</taxon>
    </lineage>
</organism>
<name>A0A7W5DST7_9PORP</name>
<dbReference type="SUPFAM" id="SSF53448">
    <property type="entry name" value="Nucleotide-diphospho-sugar transferases"/>
    <property type="match status" value="1"/>
</dbReference>
<dbReference type="RefSeq" id="WP_246392464.1">
    <property type="nucleotide sequence ID" value="NZ_JACHYB010000002.1"/>
</dbReference>
<gene>
    <name evidence="4" type="ORF">FHX64_002612</name>
</gene>
<reference evidence="4 5" key="1">
    <citation type="submission" date="2020-08" db="EMBL/GenBank/DDBJ databases">
        <title>Genomic Encyclopedia of Type Strains, Phase IV (KMG-IV): sequencing the most valuable type-strain genomes for metagenomic binning, comparative biology and taxonomic classification.</title>
        <authorList>
            <person name="Goeker M."/>
        </authorList>
    </citation>
    <scope>NUCLEOTIDE SEQUENCE [LARGE SCALE GENOMIC DNA]</scope>
    <source>
        <strain evidence="4 5">DSM 27471</strain>
    </source>
</reference>
<comment type="caution">
    <text evidence="4">The sequence shown here is derived from an EMBL/GenBank/DDBJ whole genome shotgun (WGS) entry which is preliminary data.</text>
</comment>
<accession>A0A7W5DST7</accession>
<dbReference type="PANTHER" id="PTHR22916:SF51">
    <property type="entry name" value="GLYCOSYLTRANSFERASE EPSH-RELATED"/>
    <property type="match status" value="1"/>
</dbReference>
<evidence type="ECO:0000313" key="5">
    <source>
        <dbReference type="Proteomes" id="UP000544222"/>
    </source>
</evidence>
<keyword evidence="2 4" id="KW-0808">Transferase</keyword>
<dbReference type="Gene3D" id="3.90.550.10">
    <property type="entry name" value="Spore Coat Polysaccharide Biosynthesis Protein SpsA, Chain A"/>
    <property type="match status" value="1"/>
</dbReference>
<dbReference type="AlphaFoldDB" id="A0A7W5DST7"/>
<dbReference type="EMBL" id="JACHYB010000002">
    <property type="protein sequence ID" value="MBB3188414.1"/>
    <property type="molecule type" value="Genomic_DNA"/>
</dbReference>
<keyword evidence="5" id="KW-1185">Reference proteome</keyword>
<keyword evidence="1" id="KW-0328">Glycosyltransferase</keyword>
<dbReference type="InterPro" id="IPR029044">
    <property type="entry name" value="Nucleotide-diphossugar_trans"/>
</dbReference>
<evidence type="ECO:0000313" key="4">
    <source>
        <dbReference type="EMBL" id="MBB3188414.1"/>
    </source>
</evidence>
<dbReference type="Pfam" id="PF00535">
    <property type="entry name" value="Glycos_transf_2"/>
    <property type="match status" value="1"/>
</dbReference>
<protein>
    <submittedName>
        <fullName evidence="4">Glycosyltransferase involved in cell wall biosynthesis</fullName>
    </submittedName>
</protein>
<dbReference type="GO" id="GO:0016758">
    <property type="term" value="F:hexosyltransferase activity"/>
    <property type="evidence" value="ECO:0007669"/>
    <property type="project" value="UniProtKB-ARBA"/>
</dbReference>
<dbReference type="InterPro" id="IPR001173">
    <property type="entry name" value="Glyco_trans_2-like"/>
</dbReference>
<dbReference type="CDD" id="cd00761">
    <property type="entry name" value="Glyco_tranf_GTA_type"/>
    <property type="match status" value="1"/>
</dbReference>
<evidence type="ECO:0000256" key="1">
    <source>
        <dbReference type="ARBA" id="ARBA00022676"/>
    </source>
</evidence>